<evidence type="ECO:0000256" key="1">
    <source>
        <dbReference type="SAM" id="SignalP"/>
    </source>
</evidence>
<protein>
    <recommendedName>
        <fullName evidence="4">Outer membrane protein beta-barrel family protein</fullName>
    </recommendedName>
</protein>
<keyword evidence="1" id="KW-0732">Signal</keyword>
<dbReference type="RefSeq" id="WP_072969695.1">
    <property type="nucleotide sequence ID" value="NZ_FRBY01000001.1"/>
</dbReference>
<dbReference type="Proteomes" id="UP000184121">
    <property type="component" value="Unassembled WGS sequence"/>
</dbReference>
<keyword evidence="3" id="KW-1185">Reference proteome</keyword>
<dbReference type="EMBL" id="FRBY01000001">
    <property type="protein sequence ID" value="SHL23907.1"/>
    <property type="molecule type" value="Genomic_DNA"/>
</dbReference>
<dbReference type="STRING" id="29534.SAMN05444366_0066"/>
<evidence type="ECO:0008006" key="4">
    <source>
        <dbReference type="Google" id="ProtNLM"/>
    </source>
</evidence>
<feature type="signal peptide" evidence="1">
    <location>
        <begin position="1"/>
        <end position="19"/>
    </location>
</feature>
<organism evidence="2 3">
    <name type="scientific">Flavobacterium saccharophilum</name>
    <dbReference type="NCBI Taxonomy" id="29534"/>
    <lineage>
        <taxon>Bacteria</taxon>
        <taxon>Pseudomonadati</taxon>
        <taxon>Bacteroidota</taxon>
        <taxon>Flavobacteriia</taxon>
        <taxon>Flavobacteriales</taxon>
        <taxon>Flavobacteriaceae</taxon>
        <taxon>Flavobacterium</taxon>
    </lineage>
</organism>
<gene>
    <name evidence="2" type="ORF">SAMN05444366_0066</name>
</gene>
<proteinExistence type="predicted"/>
<feature type="chain" id="PRO_5012884199" description="Outer membrane protein beta-barrel family protein" evidence="1">
    <location>
        <begin position="20"/>
        <end position="1143"/>
    </location>
</feature>
<name>A0A1M6Z0E8_9FLAO</name>
<reference evidence="3" key="1">
    <citation type="submission" date="2016-11" db="EMBL/GenBank/DDBJ databases">
        <authorList>
            <person name="Varghese N."/>
            <person name="Submissions S."/>
        </authorList>
    </citation>
    <scope>NUCLEOTIDE SEQUENCE [LARGE SCALE GENOMIC DNA]</scope>
    <source>
        <strain evidence="3">DSM 1811</strain>
    </source>
</reference>
<sequence>MLKKLLFLTIILWFSGLHAQETESAYKTKKVIATRDTIHLEEFSINSSFFQLLNTKNEPIDSTFYKIDFQKGTLLLNEKFPSTSDTLIVNYLKYPDFLTKEYGLYKESQVVSNDVGTEKLYKIENPNAKTVTPFDGLNTSGSITRGVTIGNNQNTVLNSNLDLQITGKISDKVSLRASLQDSNIPLQDGGYSQKLDQFDNIFMELFSDDWNIRAGDVFLENRKTQFLSFNKKVQGLSTSFNFGNDESKTNVFASVAFVKGQYAKSTFTGQEGNQGPYKLKGQNGELYVLVISGSERVYVNGVLLKRGENNDYVIDYNAGEIVFTSLFTITSEMRINVEYQYSERNYNRLVTYAGATHENKNWSFGGYLYSENDLKNQPLQQNLSPEQVQILSQAGDDPTLMTAPSAYVDKYADNKILYRKTLVNSVEIYEYSSDSNEVLYNVKFSLVGNNLGNYIIQNSNTVERIFEYIVPVNGIPQGNYEPIVQLVSPIKIQVATFLGKYNPDEKTNVDFEIAMSNNDKNLFSGIDDANNDGIALKTNIKKRLFTRNWTLDGFANYQFVQEDFRSVERLYNIEFNRDWNLNTTLFGNQSLLVTGLNFNLFAKKETSNIGLFTYQFEKLDYTESYTGARHTTTAFFKLNKWTIENQGSFLNSDATTSTSKFIRNQARTKYHFGKNWIGASFQIEDNQEKDKVTNQFSALSQRFSEYGAFIGRGDSTKVFVELGFLQRRNDSLQNGLLQHVNNSQTYFLKSKLIQNKTTDLAVYASYRTLDFTDTSRKNEPSLNSRILYNDRFFNQLIQLGTAYETSSGTIAQQEFTYIEVPTGQGVYTWNDYNGNGIQELEEFEIAQFSDQARFIRIFLPNQVYIKTNQNKFSQSVTLNPLQWQNEEGFKKLVSYFYNQTSFIMDRKVKSEGERLELNPFASSEENILGLNSSFRNSLFYNRGKQKHSVTYSYLVNKGKNLLSVGSQTVKNNSHQLQYTHLYQKSWLFNFFTKTIKTDLVSEDFVEKNYDLKGYQLAPKISYLFSKNTSLDFFYEFQNKENQIGNLETLRQNRLGTSFSYAGEKKVTVNGEFSFYENKFDGNEFSSVGFQMLEGLQAGQNLVWKLLLQKNITQFLDINLNYQGRKSETGATVHTGNVQLRAYF</sequence>
<evidence type="ECO:0000313" key="2">
    <source>
        <dbReference type="EMBL" id="SHL23907.1"/>
    </source>
</evidence>
<dbReference type="AlphaFoldDB" id="A0A1M6Z0E8"/>
<accession>A0A1M6Z0E8</accession>
<dbReference type="OrthoDB" id="9815802at2"/>
<evidence type="ECO:0000313" key="3">
    <source>
        <dbReference type="Proteomes" id="UP000184121"/>
    </source>
</evidence>